<feature type="region of interest" description="Disordered" evidence="1">
    <location>
        <begin position="533"/>
        <end position="564"/>
    </location>
</feature>
<gene>
    <name evidence="3" type="ORF">P691DRAFT_698549</name>
</gene>
<sequence length="1466" mass="163559">MALVHSAQDFVRALKASSDPPSPGGPRKIQIARQAWDSNTFYLPSKAEVIIEWILPALLKERARSVSTNSIFNQEYWKLLLDVLSDKSSSTTRPIKTWLTPLLHRTPLQPILSTFLTKLREINCCDELANRFFSCIAIMWPISVQKMSSENLADLFGMLLQQADEADLSPGIVNIGMLITASYRTSLSNSVNKKKFYQLFLQTFFPAWLRVVSQSDLPHTEILPEYSRLRHDIYEAGTDTLFNLDILRQLSDSRPTDQSTALFDHLRTARSSPSQAPNVLIVIPRLFLSYAQMVKRYRSAVFNQSSNAGGAALNDEVNAASMRFFANCEVGVSGVGKDAAKEVGVWEARLGLLETVLDEKLFNVQQEDAVVVLNKIIEDGVSISSSSWQDGSKDAISSAIKCLHKIGQIDCDLLLPSLPRIFPSLLPIPTTDPAPSILLDLVLDYHTKTRTLNAHITNLLSSFTPTSFPTSKNIDHHEVYELCFSGHVLSSRHLDNLGNAVRRFLTPGQTSKLAEIILQTLKDSWQAFFDSAEAKGDDDASPKKKKKREGSGDDNMMDVDSNSESPAYDAGSLAVSFSLQAYLSLTLLSNLPIQNLAEDSANTVRNTISDFRENVTQIALEKLLKTKRLSPGSGKKKRRRESIVGRDGWGTQIVATAMFRIRYALCVARSLNLSEVNETKVVEQAKGVIAKEGGKGSLIAELELEIFRTLLYYVSMHDIQQDATLEVFDKILSYLNSAFKPSDASWSGLPCLLKTPESGALALLHLMLERWLPFVDNLASPSQLTDIIQLILSINLDATPMTTGLALHPNHLLLRLLHSAEFWEMHNFRSAFLSYLVQITSASDSPLQDTEFAAFRLLLYIPTEYFTKTARLHFVKRAYTADIQLVKSLGEKGLAVDQQKAALRNLITLRIFLKGVIGLVGFERVSEMDIGDFVVHLISFDCQIEDSEHDLFVRSTLDLAELYFSELLKNSTLYSDALLKVITSFSQYPIFIERSDGPQTLQSRAIAALLNTTTKLNDSSSTPNECVTSLRNLCGQLREGVSRQLQEVSQPQLTRYSEALTGWCCVLRLRKWLGESQAGIDYMGKRLVSLIVQDQGARDDKVDDIRVSVFAILRAELALLSNSTERQQQLDLIIASFIELYHACGDAARRQMNAHVSSISKTLAPDDYSHVLSLLSESLSSSSLPMERLEHITHLSALLLREHPQNTLKPTQIFATECLDTFAGSKTFTSGPITLRLLTLEFVVQHCSERPAALRSIDAGSIWTVLFRFLEPSEEHDAVTTPEIFHKIIASISALVRLRRDLLIPVLPHLGLILRRLLASIRSCRPQLGTKQTAMVIQTQPRWINAKQPLGWEEGRALARVLETLNVKTIIRSHTVNDVQKTESLAKPFSKHAAYVLAAYIEALNDPLCVLGVEMRRELEPGLFTLCELMGEHARDALVVGLDASGKAALKMIWREYEKQRYVGKG</sequence>
<name>A0A9P5XMC3_9AGAR</name>
<feature type="domain" description="Nucleolar 27S pre-rRNA processing Urb2/Npa2 C-terminal" evidence="2">
    <location>
        <begin position="1239"/>
        <end position="1465"/>
    </location>
</feature>
<organism evidence="3 4">
    <name type="scientific">Macrolepiota fuliginosa MF-IS2</name>
    <dbReference type="NCBI Taxonomy" id="1400762"/>
    <lineage>
        <taxon>Eukaryota</taxon>
        <taxon>Fungi</taxon>
        <taxon>Dikarya</taxon>
        <taxon>Basidiomycota</taxon>
        <taxon>Agaricomycotina</taxon>
        <taxon>Agaricomycetes</taxon>
        <taxon>Agaricomycetidae</taxon>
        <taxon>Agaricales</taxon>
        <taxon>Agaricineae</taxon>
        <taxon>Agaricaceae</taxon>
        <taxon>Macrolepiota</taxon>
    </lineage>
</organism>
<dbReference type="PANTHER" id="PTHR15682">
    <property type="entry name" value="UNHEALTHY RIBOSOME BIOGENESIS PROTEIN 2 HOMOLOG"/>
    <property type="match status" value="1"/>
</dbReference>
<dbReference type="OrthoDB" id="160374at2759"/>
<protein>
    <recommendedName>
        <fullName evidence="2">Nucleolar 27S pre-rRNA processing Urb2/Npa2 C-terminal domain-containing protein</fullName>
    </recommendedName>
</protein>
<dbReference type="PANTHER" id="PTHR15682:SF2">
    <property type="entry name" value="UNHEALTHY RIBOSOME BIOGENESIS PROTEIN 2 HOMOLOG"/>
    <property type="match status" value="1"/>
</dbReference>
<feature type="compositionally biased region" description="Basic and acidic residues" evidence="1">
    <location>
        <begin position="533"/>
        <end position="542"/>
    </location>
</feature>
<evidence type="ECO:0000313" key="4">
    <source>
        <dbReference type="Proteomes" id="UP000807342"/>
    </source>
</evidence>
<dbReference type="EMBL" id="MU151080">
    <property type="protein sequence ID" value="KAF9451771.1"/>
    <property type="molecule type" value="Genomic_DNA"/>
</dbReference>
<dbReference type="InterPro" id="IPR052609">
    <property type="entry name" value="Ribosome_Biogenesis_Reg"/>
</dbReference>
<dbReference type="InterPro" id="IPR018849">
    <property type="entry name" value="Urb2/Npa2_C"/>
</dbReference>
<dbReference type="GO" id="GO:0005730">
    <property type="term" value="C:nucleolus"/>
    <property type="evidence" value="ECO:0007669"/>
    <property type="project" value="TreeGrafter"/>
</dbReference>
<dbReference type="Proteomes" id="UP000807342">
    <property type="component" value="Unassembled WGS sequence"/>
</dbReference>
<reference evidence="3" key="1">
    <citation type="submission" date="2020-11" db="EMBL/GenBank/DDBJ databases">
        <authorList>
            <consortium name="DOE Joint Genome Institute"/>
            <person name="Ahrendt S."/>
            <person name="Riley R."/>
            <person name="Andreopoulos W."/>
            <person name="Labutti K."/>
            <person name="Pangilinan J."/>
            <person name="Ruiz-Duenas F.J."/>
            <person name="Barrasa J.M."/>
            <person name="Sanchez-Garcia M."/>
            <person name="Camarero S."/>
            <person name="Miyauchi S."/>
            <person name="Serrano A."/>
            <person name="Linde D."/>
            <person name="Babiker R."/>
            <person name="Drula E."/>
            <person name="Ayuso-Fernandez I."/>
            <person name="Pacheco R."/>
            <person name="Padilla G."/>
            <person name="Ferreira P."/>
            <person name="Barriuso J."/>
            <person name="Kellner H."/>
            <person name="Castanera R."/>
            <person name="Alfaro M."/>
            <person name="Ramirez L."/>
            <person name="Pisabarro A.G."/>
            <person name="Kuo A."/>
            <person name="Tritt A."/>
            <person name="Lipzen A."/>
            <person name="He G."/>
            <person name="Yan M."/>
            <person name="Ng V."/>
            <person name="Cullen D."/>
            <person name="Martin F."/>
            <person name="Rosso M.-N."/>
            <person name="Henrissat B."/>
            <person name="Hibbett D."/>
            <person name="Martinez A.T."/>
            <person name="Grigoriev I.V."/>
        </authorList>
    </citation>
    <scope>NUCLEOTIDE SEQUENCE</scope>
    <source>
        <strain evidence="3">MF-IS2</strain>
    </source>
</reference>
<evidence type="ECO:0000256" key="1">
    <source>
        <dbReference type="SAM" id="MobiDB-lite"/>
    </source>
</evidence>
<accession>A0A9P5XMC3</accession>
<evidence type="ECO:0000313" key="3">
    <source>
        <dbReference type="EMBL" id="KAF9451771.1"/>
    </source>
</evidence>
<dbReference type="GO" id="GO:0042254">
    <property type="term" value="P:ribosome biogenesis"/>
    <property type="evidence" value="ECO:0007669"/>
    <property type="project" value="TreeGrafter"/>
</dbReference>
<evidence type="ECO:0000259" key="2">
    <source>
        <dbReference type="Pfam" id="PF10441"/>
    </source>
</evidence>
<comment type="caution">
    <text evidence="3">The sequence shown here is derived from an EMBL/GenBank/DDBJ whole genome shotgun (WGS) entry which is preliminary data.</text>
</comment>
<keyword evidence="4" id="KW-1185">Reference proteome</keyword>
<proteinExistence type="predicted"/>
<dbReference type="Pfam" id="PF10441">
    <property type="entry name" value="Urb2"/>
    <property type="match status" value="1"/>
</dbReference>